<evidence type="ECO:0000256" key="1">
    <source>
        <dbReference type="SAM" id="MobiDB-lite"/>
    </source>
</evidence>
<keyword evidence="3" id="KW-1185">Reference proteome</keyword>
<dbReference type="AlphaFoldDB" id="A0A8J3VIR4"/>
<dbReference type="RefSeq" id="WP_203910996.1">
    <property type="nucleotide sequence ID" value="NZ_BONY01000034.1"/>
</dbReference>
<proteinExistence type="predicted"/>
<dbReference type="EMBL" id="BONY01000034">
    <property type="protein sequence ID" value="GIH07198.1"/>
    <property type="molecule type" value="Genomic_DNA"/>
</dbReference>
<name>A0A8J3VIR4_9ACTN</name>
<evidence type="ECO:0000313" key="3">
    <source>
        <dbReference type="Proteomes" id="UP000612899"/>
    </source>
</evidence>
<comment type="caution">
    <text evidence="2">The sequence shown here is derived from an EMBL/GenBank/DDBJ whole genome shotgun (WGS) entry which is preliminary data.</text>
</comment>
<accession>A0A8J3VIR4</accession>
<sequence>MTLEEPLSDTELDELEELHEAATPGPWYMRELDDDRWEQNAALIAVARSAVPRLIAEVRRLRRLA</sequence>
<reference evidence="2" key="1">
    <citation type="submission" date="2021-01" db="EMBL/GenBank/DDBJ databases">
        <title>Whole genome shotgun sequence of Rhizocola hellebori NBRC 109834.</title>
        <authorList>
            <person name="Komaki H."/>
            <person name="Tamura T."/>
        </authorList>
    </citation>
    <scope>NUCLEOTIDE SEQUENCE</scope>
    <source>
        <strain evidence="2">NBRC 109834</strain>
    </source>
</reference>
<evidence type="ECO:0000313" key="2">
    <source>
        <dbReference type="EMBL" id="GIH07198.1"/>
    </source>
</evidence>
<feature type="compositionally biased region" description="Acidic residues" evidence="1">
    <location>
        <begin position="1"/>
        <end position="17"/>
    </location>
</feature>
<feature type="region of interest" description="Disordered" evidence="1">
    <location>
        <begin position="1"/>
        <end position="20"/>
    </location>
</feature>
<protein>
    <submittedName>
        <fullName evidence="2">Uncharacterized protein</fullName>
    </submittedName>
</protein>
<organism evidence="2 3">
    <name type="scientific">Rhizocola hellebori</name>
    <dbReference type="NCBI Taxonomy" id="1392758"/>
    <lineage>
        <taxon>Bacteria</taxon>
        <taxon>Bacillati</taxon>
        <taxon>Actinomycetota</taxon>
        <taxon>Actinomycetes</taxon>
        <taxon>Micromonosporales</taxon>
        <taxon>Micromonosporaceae</taxon>
        <taxon>Rhizocola</taxon>
    </lineage>
</organism>
<dbReference type="Proteomes" id="UP000612899">
    <property type="component" value="Unassembled WGS sequence"/>
</dbReference>
<gene>
    <name evidence="2" type="ORF">Rhe02_52650</name>
</gene>